<evidence type="ECO:0000313" key="5">
    <source>
        <dbReference type="Proteomes" id="UP000235388"/>
    </source>
</evidence>
<dbReference type="EMBL" id="PGCJ01000042">
    <property type="protein sequence ID" value="PLW54700.1"/>
    <property type="molecule type" value="Genomic_DNA"/>
</dbReference>
<feature type="compositionally biased region" description="Polar residues" evidence="1">
    <location>
        <begin position="86"/>
        <end position="106"/>
    </location>
</feature>
<proteinExistence type="predicted"/>
<feature type="signal peptide" evidence="2">
    <location>
        <begin position="1"/>
        <end position="21"/>
    </location>
</feature>
<feature type="chain" id="PRO_5015084098" evidence="2">
    <location>
        <begin position="22"/>
        <end position="106"/>
    </location>
</feature>
<dbReference type="Proteomes" id="UP000235388">
    <property type="component" value="Unassembled WGS sequence"/>
</dbReference>
<dbReference type="AlphaFoldDB" id="A0A2N5VXJ5"/>
<comment type="caution">
    <text evidence="4">The sequence shown here is derived from an EMBL/GenBank/DDBJ whole genome shotgun (WGS) entry which is preliminary data.</text>
</comment>
<evidence type="ECO:0000256" key="1">
    <source>
        <dbReference type="SAM" id="MobiDB-lite"/>
    </source>
</evidence>
<dbReference type="EMBL" id="PGCJ01000906">
    <property type="protein sequence ID" value="PLW15027.1"/>
    <property type="molecule type" value="Genomic_DNA"/>
</dbReference>
<keyword evidence="2" id="KW-0732">Signal</keyword>
<keyword evidence="5" id="KW-1185">Reference proteome</keyword>
<accession>A0A2N5VXJ5</accession>
<gene>
    <name evidence="4" type="ORF">PCANC_11651</name>
    <name evidence="3" type="ORF">PCANC_25483</name>
</gene>
<sequence length="106" mass="11576">MRCSVVYHVLSLPISAFLTAATAPELIEGISETNTATLVPSTEVRAPGAFNQEPQPYPRFKALSSFSGIMPENVRWGIRPRPRAQSRGNTTKGTHLGTITQSVMDY</sequence>
<evidence type="ECO:0000256" key="2">
    <source>
        <dbReference type="SAM" id="SignalP"/>
    </source>
</evidence>
<protein>
    <submittedName>
        <fullName evidence="4">Uncharacterized protein</fullName>
    </submittedName>
</protein>
<organism evidence="4 5">
    <name type="scientific">Puccinia coronata f. sp. avenae</name>
    <dbReference type="NCBI Taxonomy" id="200324"/>
    <lineage>
        <taxon>Eukaryota</taxon>
        <taxon>Fungi</taxon>
        <taxon>Dikarya</taxon>
        <taxon>Basidiomycota</taxon>
        <taxon>Pucciniomycotina</taxon>
        <taxon>Pucciniomycetes</taxon>
        <taxon>Pucciniales</taxon>
        <taxon>Pucciniaceae</taxon>
        <taxon>Puccinia</taxon>
    </lineage>
</organism>
<reference evidence="4 5" key="1">
    <citation type="submission" date="2017-11" db="EMBL/GenBank/DDBJ databases">
        <title>De novo assembly and phasing of dikaryotic genomes from two isolates of Puccinia coronata f. sp. avenae, the causal agent of oat crown rust.</title>
        <authorList>
            <person name="Miller M.E."/>
            <person name="Zhang Y."/>
            <person name="Omidvar V."/>
            <person name="Sperschneider J."/>
            <person name="Schwessinger B."/>
            <person name="Raley C."/>
            <person name="Palmer J.M."/>
            <person name="Garnica D."/>
            <person name="Upadhyaya N."/>
            <person name="Rathjen J."/>
            <person name="Taylor J.M."/>
            <person name="Park R.F."/>
            <person name="Dodds P.N."/>
            <person name="Hirsch C.D."/>
            <person name="Kianian S.F."/>
            <person name="Figueroa M."/>
        </authorList>
    </citation>
    <scope>NUCLEOTIDE SEQUENCE [LARGE SCALE GENOMIC DNA]</scope>
    <source>
        <strain evidence="4">12NC29</strain>
    </source>
</reference>
<evidence type="ECO:0000313" key="4">
    <source>
        <dbReference type="EMBL" id="PLW54700.1"/>
    </source>
</evidence>
<feature type="region of interest" description="Disordered" evidence="1">
    <location>
        <begin position="77"/>
        <end position="106"/>
    </location>
</feature>
<name>A0A2N5VXJ5_9BASI</name>
<evidence type="ECO:0000313" key="3">
    <source>
        <dbReference type="EMBL" id="PLW15027.1"/>
    </source>
</evidence>